<reference evidence="3" key="1">
    <citation type="submission" date="2024-07" db="EMBL/GenBank/DDBJ databases">
        <authorList>
            <person name="Yu S.T."/>
        </authorList>
    </citation>
    <scope>NUCLEOTIDE SEQUENCE</scope>
    <source>
        <strain evidence="3">R08</strain>
    </source>
</reference>
<sequence>MIKVSVVVPIYNAGSYIDRCAPSLVNQSLGADAYEVVYVDDGSTDDSAERLDRLAEAHPHVRVFRQENSGWPGKPRNVGVDRAEGKYVQFVDQDDELSYEALERLYALAERNGSDIVLGKVHGTMQGPSNVFKRTVERCTVADAPLIESLTPHKMFRREFLREHGIRFPEGRVRLEDQLFMARTYVRAKTVSILGNYPCYQWNRREDGGNNSSRRITADDYYGHLDKVVEAIKEGTPPGDLQDRLLRRSYRVELLRPVSEPRILRRTGKDLEEYFTTVRRMAMTSYPPGVSEGLPAISRLRSELLVQDRLDSLVELARRTERIRARVEVDDMRWRNDKLVIRTRVGMVRGDGEPLTLVERDGRMFLDPQLLDGIRGAEDWEVPDPFSHAYGELIVHDTADNHWWYPEGELTPALESLGGNLHRVVVTGETVIDPLTLTGDAPMGSGAYQVWSSAQLLGVGRRPRLAVAPGSTRILLGTVAVGTPPRLVSPTWAGPGGQLRLAVGEPGRIGTTRRVLLRTTADHRLRHSVREVLRRLPPGARKNIRATARRAEGWMLG</sequence>
<keyword evidence="3" id="KW-0328">Glycosyltransferase</keyword>
<dbReference type="PANTHER" id="PTHR22916">
    <property type="entry name" value="GLYCOSYLTRANSFERASE"/>
    <property type="match status" value="1"/>
</dbReference>
<name>A0AB39MJD3_9ACTN</name>
<gene>
    <name evidence="3" type="ORF">AB5J58_41450</name>
</gene>
<dbReference type="InterPro" id="IPR029044">
    <property type="entry name" value="Nucleotide-diphossugar_trans"/>
</dbReference>
<dbReference type="SUPFAM" id="SSF53448">
    <property type="entry name" value="Nucleotide-diphospho-sugar transferases"/>
    <property type="match status" value="1"/>
</dbReference>
<evidence type="ECO:0000259" key="1">
    <source>
        <dbReference type="Pfam" id="PF00535"/>
    </source>
</evidence>
<dbReference type="EC" id="2.4.-.-" evidence="3"/>
<dbReference type="PANTHER" id="PTHR22916:SF3">
    <property type="entry name" value="UDP-GLCNAC:BETAGAL BETA-1,3-N-ACETYLGLUCOSAMINYLTRANSFERASE-LIKE PROTEIN 1"/>
    <property type="match status" value="1"/>
</dbReference>
<keyword evidence="3" id="KW-0808">Transferase</keyword>
<dbReference type="CDD" id="cd00761">
    <property type="entry name" value="Glyco_tranf_GTA_type"/>
    <property type="match status" value="1"/>
</dbReference>
<dbReference type="InterPro" id="IPR054028">
    <property type="entry name" value="TarS/TarP_linker"/>
</dbReference>
<dbReference type="GO" id="GO:0016758">
    <property type="term" value="F:hexosyltransferase activity"/>
    <property type="evidence" value="ECO:0007669"/>
    <property type="project" value="UniProtKB-ARBA"/>
</dbReference>
<dbReference type="RefSeq" id="WP_369191228.1">
    <property type="nucleotide sequence ID" value="NZ_CP163431.1"/>
</dbReference>
<evidence type="ECO:0000313" key="3">
    <source>
        <dbReference type="EMBL" id="XDQ06238.1"/>
    </source>
</evidence>
<protein>
    <submittedName>
        <fullName evidence="3">Glycosyltransferase</fullName>
        <ecNumber evidence="3">2.4.-.-</ecNumber>
    </submittedName>
</protein>
<dbReference type="InterPro" id="IPR001173">
    <property type="entry name" value="Glyco_trans_2-like"/>
</dbReference>
<evidence type="ECO:0000259" key="2">
    <source>
        <dbReference type="Pfam" id="PF22181"/>
    </source>
</evidence>
<feature type="domain" description="Glycosyltransferase 2-like" evidence="1">
    <location>
        <begin position="5"/>
        <end position="147"/>
    </location>
</feature>
<dbReference type="Gene3D" id="3.90.550.10">
    <property type="entry name" value="Spore Coat Polysaccharide Biosynthesis Protein SpsA, Chain A"/>
    <property type="match status" value="1"/>
</dbReference>
<dbReference type="EMBL" id="CP163431">
    <property type="protein sequence ID" value="XDQ06238.1"/>
    <property type="molecule type" value="Genomic_DNA"/>
</dbReference>
<proteinExistence type="predicted"/>
<feature type="domain" description="TarS/TarP linker" evidence="2">
    <location>
        <begin position="219"/>
        <end position="317"/>
    </location>
</feature>
<accession>A0AB39MJD3</accession>
<dbReference type="Pfam" id="PF22181">
    <property type="entry name" value="TarS_linker"/>
    <property type="match status" value="1"/>
</dbReference>
<organism evidence="3">
    <name type="scientific">Streptomyces sp. R08</name>
    <dbReference type="NCBI Taxonomy" id="3238624"/>
    <lineage>
        <taxon>Bacteria</taxon>
        <taxon>Bacillati</taxon>
        <taxon>Actinomycetota</taxon>
        <taxon>Actinomycetes</taxon>
        <taxon>Kitasatosporales</taxon>
        <taxon>Streptomycetaceae</taxon>
        <taxon>Streptomyces</taxon>
    </lineage>
</organism>
<dbReference type="Pfam" id="PF00535">
    <property type="entry name" value="Glycos_transf_2"/>
    <property type="match status" value="1"/>
</dbReference>
<dbReference type="AlphaFoldDB" id="A0AB39MJD3"/>